<dbReference type="Gene3D" id="3.40.50.300">
    <property type="entry name" value="P-loop containing nucleotide triphosphate hydrolases"/>
    <property type="match status" value="1"/>
</dbReference>
<dbReference type="EMBL" id="JW865047">
    <property type="protein sequence ID" value="AFO97564.1"/>
    <property type="molecule type" value="mRNA"/>
</dbReference>
<feature type="compositionally biased region" description="Basic and acidic residues" evidence="6">
    <location>
        <begin position="650"/>
        <end position="663"/>
    </location>
</feature>
<proteinExistence type="evidence at transcript level"/>
<dbReference type="GO" id="GO:0005525">
    <property type="term" value="F:GTP binding"/>
    <property type="evidence" value="ECO:0007669"/>
    <property type="project" value="UniProtKB-KW"/>
</dbReference>
<keyword evidence="1" id="KW-0547">Nucleotide-binding</keyword>
<dbReference type="SUPFAM" id="SSF48340">
    <property type="entry name" value="Interferon-induced guanylate-binding protein 1 (GBP1), C-terminal domain"/>
    <property type="match status" value="1"/>
</dbReference>
<accession>V9KI44</accession>
<dbReference type="InterPro" id="IPR030386">
    <property type="entry name" value="G_GB1_RHD3_dom"/>
</dbReference>
<protein>
    <submittedName>
        <fullName evidence="8">Interferon-induced guanylate-binding protein 1</fullName>
    </submittedName>
</protein>
<evidence type="ECO:0000256" key="6">
    <source>
        <dbReference type="SAM" id="MobiDB-lite"/>
    </source>
</evidence>
<dbReference type="AlphaFoldDB" id="V9KI44"/>
<dbReference type="GO" id="GO:0003924">
    <property type="term" value="F:GTPase activity"/>
    <property type="evidence" value="ECO:0007669"/>
    <property type="project" value="InterPro"/>
</dbReference>
<dbReference type="PROSITE" id="PS51715">
    <property type="entry name" value="G_GB1_RHD3"/>
    <property type="match status" value="1"/>
</dbReference>
<reference evidence="8" key="1">
    <citation type="journal article" date="2014" name="Nature">
        <title>Elephant shark genome provides unique insights into gnathostome evolution.</title>
        <authorList>
            <consortium name="International Elephant Shark Genome Sequencing Consortium"/>
            <person name="Venkatesh B."/>
            <person name="Lee A.P."/>
            <person name="Ravi V."/>
            <person name="Maurya A.K."/>
            <person name="Lian M.M."/>
            <person name="Swann J.B."/>
            <person name="Ohta Y."/>
            <person name="Flajnik M.F."/>
            <person name="Sutoh Y."/>
            <person name="Kasahara M."/>
            <person name="Hoon S."/>
            <person name="Gangu V."/>
            <person name="Roy S.W."/>
            <person name="Irimia M."/>
            <person name="Korzh V."/>
            <person name="Kondrychyn I."/>
            <person name="Lim Z.W."/>
            <person name="Tay B.H."/>
            <person name="Tohari S."/>
            <person name="Kong K.W."/>
            <person name="Ho S."/>
            <person name="Lorente-Galdos B."/>
            <person name="Quilez J."/>
            <person name="Marques-Bonet T."/>
            <person name="Raney B.J."/>
            <person name="Ingham P.W."/>
            <person name="Tay A."/>
            <person name="Hillier L.W."/>
            <person name="Minx P."/>
            <person name="Boehm T."/>
            <person name="Wilson R.K."/>
            <person name="Brenner S."/>
            <person name="Warren W.C."/>
        </authorList>
    </citation>
    <scope>NUCLEOTIDE SEQUENCE</scope>
    <source>
        <tissue evidence="8">Liver</tissue>
    </source>
</reference>
<feature type="domain" description="GB1/RHD3-type G" evidence="7">
    <location>
        <begin position="41"/>
        <end position="239"/>
    </location>
</feature>
<evidence type="ECO:0000256" key="2">
    <source>
        <dbReference type="ARBA" id="ARBA00022801"/>
    </source>
</evidence>
<evidence type="ECO:0000259" key="7">
    <source>
        <dbReference type="PROSITE" id="PS51715"/>
    </source>
</evidence>
<comment type="similarity">
    <text evidence="4">Belongs to the TRAFAC class dynamin-like GTPase superfamily. GB1/RHD3 GTPase family.</text>
</comment>
<evidence type="ECO:0000313" key="8">
    <source>
        <dbReference type="EMBL" id="AFO97564.1"/>
    </source>
</evidence>
<dbReference type="InterPro" id="IPR015894">
    <property type="entry name" value="Guanylate-bd_N"/>
</dbReference>
<keyword evidence="2" id="KW-0378">Hydrolase</keyword>
<sequence>MDKGEEEKMSEKKGPVILIKNSDYGNLQVNDEALKILSQINQPVVVVAIIGWYRTKNSYLMNNLAGELTGFCLGSIVQSETKGIWMWCMPHPGNDNQCLVLLDTEDLCDIENGDGRNDGWISALALLLSSTLIYNSTETINQWSIEKLHKFIELTEVIKGKSSNGKYDPSQFDNVIPGFVWTVLDFNLKLEINGTPVTADEYLEYVLRLKPDVSKRNIEHNLPRERIMSFFHKRKCFVFGGMTKEVEEMEKNPVFKKFTRTFADYIYRKAQTKRDTHGREVTGKILATMVTTYVTMICSGRVPCLENAVTTISQIENTAAGREALEFYKEAMSEVKPPIQSLDALSTVHERCRSEALQVFLKRSFKDEGDKYQAELERNMATLYEIFQKKFELSERDLLELLEPIEKRMMGAACNRPGGYAEFENDKDALISKYHKNPGKGLQAKDTHQEFLKNKEQHQIVQQTSITLSGKETALRAEPKKPELMKEAREEESIAHQLLTAEQRLREEKIQHLEMSLDEQNKKRLKEQKASASELQEQQRLLRAEKDKTAAMQQQMEDLYIAIKVSSEQIEELHKSTANKLQEQEDSLRKEFQKEVAELQNQKKAQLKRIELMESARKEDSQAYQQFIQEKRLSEENIRLLGVAPEDETEKLLEDKGAMDRRLQKQQRSQSQEFQENSAGKELQIKALQERIN</sequence>
<organism evidence="8">
    <name type="scientific">Callorhinchus milii</name>
    <name type="common">Ghost shark</name>
    <dbReference type="NCBI Taxonomy" id="7868"/>
    <lineage>
        <taxon>Eukaryota</taxon>
        <taxon>Metazoa</taxon>
        <taxon>Chordata</taxon>
        <taxon>Craniata</taxon>
        <taxon>Vertebrata</taxon>
        <taxon>Chondrichthyes</taxon>
        <taxon>Holocephali</taxon>
        <taxon>Chimaeriformes</taxon>
        <taxon>Callorhinchidae</taxon>
        <taxon>Callorhinchus</taxon>
    </lineage>
</organism>
<feature type="compositionally biased region" description="Low complexity" evidence="6">
    <location>
        <begin position="666"/>
        <end position="678"/>
    </location>
</feature>
<keyword evidence="3" id="KW-0342">GTP-binding</keyword>
<dbReference type="Pfam" id="PF02263">
    <property type="entry name" value="GBP"/>
    <property type="match status" value="1"/>
</dbReference>
<evidence type="ECO:0000256" key="3">
    <source>
        <dbReference type="ARBA" id="ARBA00023134"/>
    </source>
</evidence>
<dbReference type="InterPro" id="IPR003191">
    <property type="entry name" value="Guanylate-bd/ATL_C"/>
</dbReference>
<dbReference type="Pfam" id="PF02841">
    <property type="entry name" value="GBP_C"/>
    <property type="match status" value="1"/>
</dbReference>
<name>V9KI44_CALMI</name>
<evidence type="ECO:0000256" key="5">
    <source>
        <dbReference type="SAM" id="Coils"/>
    </source>
</evidence>
<dbReference type="InterPro" id="IPR027417">
    <property type="entry name" value="P-loop_NTPase"/>
</dbReference>
<dbReference type="Gene3D" id="1.20.1000.10">
    <property type="entry name" value="Guanylate-binding protein, C-terminal domain"/>
    <property type="match status" value="1"/>
</dbReference>
<evidence type="ECO:0000256" key="1">
    <source>
        <dbReference type="ARBA" id="ARBA00022741"/>
    </source>
</evidence>
<feature type="coiled-coil region" evidence="5">
    <location>
        <begin position="518"/>
        <end position="616"/>
    </location>
</feature>
<evidence type="ECO:0000256" key="4">
    <source>
        <dbReference type="PROSITE-ProRule" id="PRU01052"/>
    </source>
</evidence>
<dbReference type="InterPro" id="IPR036543">
    <property type="entry name" value="Guanylate-bd_C_sf"/>
</dbReference>
<dbReference type="SUPFAM" id="SSF52540">
    <property type="entry name" value="P-loop containing nucleoside triphosphate hydrolases"/>
    <property type="match status" value="1"/>
</dbReference>
<feature type="non-terminal residue" evidence="8">
    <location>
        <position position="693"/>
    </location>
</feature>
<feature type="region of interest" description="Disordered" evidence="6">
    <location>
        <begin position="646"/>
        <end position="682"/>
    </location>
</feature>
<keyword evidence="5" id="KW-0175">Coiled coil</keyword>
<dbReference type="PANTHER" id="PTHR10751">
    <property type="entry name" value="GUANYLATE BINDING PROTEIN"/>
    <property type="match status" value="1"/>
</dbReference>